<proteinExistence type="predicted"/>
<feature type="transmembrane region" description="Helical" evidence="1">
    <location>
        <begin position="207"/>
        <end position="229"/>
    </location>
</feature>
<keyword evidence="1" id="KW-0472">Membrane</keyword>
<dbReference type="EMBL" id="MH287516">
    <property type="protein sequence ID" value="AYF58413.1"/>
    <property type="molecule type" value="Genomic_DNA"/>
</dbReference>
<feature type="transmembrane region" description="Helical" evidence="1">
    <location>
        <begin position="181"/>
        <end position="201"/>
    </location>
</feature>
<protein>
    <submittedName>
        <fullName evidence="2">G protein-coupled receptor 8A</fullName>
    </submittedName>
</protein>
<reference evidence="2" key="1">
    <citation type="journal article" date="2013" name="J. Wildl. Dis.">
        <title>Fatal herpesvirus hemorrhagic disease in wild and orphan asian elephants in southern India.</title>
        <authorList>
            <person name="Zachariah A."/>
            <person name="Zong J.-C."/>
            <person name="Long S.Y."/>
            <person name="Latimer E.M."/>
            <person name="Heaggans S.Y."/>
            <person name="Richman L.K."/>
            <person name="Hayward G.S."/>
        </authorList>
    </citation>
    <scope>NUCLEOTIDE SEQUENCE</scope>
    <source>
        <strain evidence="2">Pathiri IP11</strain>
    </source>
</reference>
<organism evidence="2">
    <name type="scientific">Elephant endotheliotropic herpesvirus 1A</name>
    <dbReference type="NCBI Taxonomy" id="759753"/>
    <lineage>
        <taxon>Viruses</taxon>
        <taxon>Duplodnaviria</taxon>
        <taxon>Heunggongvirae</taxon>
        <taxon>Peploviricota</taxon>
        <taxon>Herviviricetes</taxon>
        <taxon>Herpesvirales</taxon>
        <taxon>Orthoherpesviridae</taxon>
        <taxon>Betaherpesvirinae</taxon>
        <taxon>Proboscivirus</taxon>
        <taxon>Proboscivirus elephantidbeta1</taxon>
        <taxon>Elephantid herpesvirus 1</taxon>
    </lineage>
</organism>
<feature type="transmembrane region" description="Helical" evidence="1">
    <location>
        <begin position="20"/>
        <end position="40"/>
    </location>
</feature>
<keyword evidence="1" id="KW-1133">Transmembrane helix</keyword>
<feature type="transmembrane region" description="Helical" evidence="1">
    <location>
        <begin position="52"/>
        <end position="75"/>
    </location>
</feature>
<feature type="transmembrane region" description="Helical" evidence="1">
    <location>
        <begin position="81"/>
        <end position="107"/>
    </location>
</feature>
<name>A0A499S3E1_ELHV1</name>
<evidence type="ECO:0000256" key="1">
    <source>
        <dbReference type="SAM" id="Phobius"/>
    </source>
</evidence>
<gene>
    <name evidence="2" type="primary">E50.5 (EE59-like)</name>
</gene>
<feature type="transmembrane region" description="Helical" evidence="1">
    <location>
        <begin position="155"/>
        <end position="174"/>
    </location>
</feature>
<sequence length="272" mass="31811">MNSTQSTLEYPEIDYCILSFSILGIIGTICAILQLTLAYIRKTCLCIPENTWYLHFLLLMGILNLFISSCISGIFEHVGLYFTQFSLAICVCCILTLATNLFFLCIYRQNFSSTFLLILPVLLVFPILILLILFYSYTDDRSCTYYYVQYVLTSIYLYLDYFLTISMILTLCLHKTLYGKLLCLTTWTSWILWNISWSIFYQYIFFVTLYLCPIFGYILLLLYIYPILLSKYFHTLLLMINQLSPPPLQSQSIKKTNMNISHTGYIRRSKAL</sequence>
<evidence type="ECO:0000313" key="2">
    <source>
        <dbReference type="EMBL" id="AYF58413.1"/>
    </source>
</evidence>
<reference evidence="2" key="3">
    <citation type="submission" date="2018-05" db="EMBL/GenBank/DDBJ databases">
        <title>Extraordinary levels of hypervariability and flexibility within a 10-kb multigene immunoglobulin and G-protein coupled receptor family-encoding segment of the genomes from 35 strains of elephant endotheliotropic herpesvirus 1 (EEHV1).</title>
        <authorList>
            <person name="Zong J.-C."/>
            <person name="Long S.Y."/>
            <person name="Heaggans S.Y."/>
            <person name="Latimer E.M."/>
            <person name="Zachariah A."/>
            <person name="Hayward G.S."/>
        </authorList>
    </citation>
    <scope>NUCLEOTIDE SEQUENCE</scope>
    <source>
        <strain evidence="2">Pathiri IP11</strain>
    </source>
</reference>
<feature type="transmembrane region" description="Helical" evidence="1">
    <location>
        <begin position="114"/>
        <end position="135"/>
    </location>
</feature>
<keyword evidence="2" id="KW-0675">Receptor</keyword>
<keyword evidence="1" id="KW-0812">Transmembrane</keyword>
<accession>A0A499S3E1</accession>
<reference evidence="2" key="2">
    <citation type="journal article" date="2014" name="J. Virol.">
        <title>Elephant endotheliotropic herpesviruses EEHV1A, EEHV1B, and EEHV2 from cases of hemorrhagic disease are highly diverged from other mammalian herpesviruses and may form a new subfamily.</title>
        <authorList>
            <person name="Richman LK"/>
            <person name="Zong JC"/>
            <person name="Latimer EM"/>
            <person name="Lock J"/>
            <person name="Fleischer RC"/>
            <person name="Heaggans SY"/>
            <person name="Hayward GS."/>
        </authorList>
    </citation>
    <scope>NUCLEOTIDE SEQUENCE</scope>
    <source>
        <strain evidence="2">Pathiri IP11</strain>
    </source>
</reference>